<evidence type="ECO:0000256" key="6">
    <source>
        <dbReference type="ARBA" id="ARBA00047604"/>
    </source>
</evidence>
<evidence type="ECO:0000256" key="8">
    <source>
        <dbReference type="SAM" id="Phobius"/>
    </source>
</evidence>
<evidence type="ECO:0000259" key="10">
    <source>
        <dbReference type="Pfam" id="PF06974"/>
    </source>
</evidence>
<dbReference type="InterPro" id="IPR045034">
    <property type="entry name" value="O-acyltransferase_WSD1-like"/>
</dbReference>
<evidence type="ECO:0000259" key="9">
    <source>
        <dbReference type="Pfam" id="PF03007"/>
    </source>
</evidence>
<sequence length="488" mass="55580">MNLNLFFRNKTFLKIFSVFSAYFVLLPFIILVVVPLYIYKRIVIYLSKGRKNYAPLSVDDCIHIVDDIHGRPSGSISGVVCLKSGHSFDDLVARVERVIAKSPKLTCTITRWMSVYFWKRCEDFQIFNHVSRNEESDPEKLTQLVNNLSEKDYPVGKPLWEIISLPNYVHAESGTSSAIVLRVHHILGDGLALLSIIRDVCDKDPAADEEVEKLLKSIRKKLSLNFWKKISYFLQIVFITPWEVVYWWVCGFSSQSIPRNSKQGRNCDYDRKINVATWIDLTLLKRISKKIGANVTSVIHAGVAGAVRRIVLERGGDPTGDIAGVYILPKLNHPGTLSNNVFGVPLVSPMSREDRFQRVARISKTFDHMFYSSLPIGMMTLFNVFGLLLGFFGQTRITPNTCTYIHSNFAYFGEPMKIFGNTLERWITVPGLQRNGNPLLVITTSYNGKLGLQLIGDKRIFPDEDSLMRIANYVEDEFKSLDIEKLYN</sequence>
<dbReference type="Proteomes" id="UP000198287">
    <property type="component" value="Unassembled WGS sequence"/>
</dbReference>
<dbReference type="GO" id="GO:0005886">
    <property type="term" value="C:plasma membrane"/>
    <property type="evidence" value="ECO:0007669"/>
    <property type="project" value="TreeGrafter"/>
</dbReference>
<dbReference type="UniPathway" id="UPA00282"/>
<dbReference type="InterPro" id="IPR004255">
    <property type="entry name" value="O-acyltransferase_WSD1_N"/>
</dbReference>
<feature type="domain" description="O-acyltransferase WSD1-like N-terminal" evidence="9">
    <location>
        <begin position="96"/>
        <end position="210"/>
    </location>
</feature>
<keyword evidence="12" id="KW-1185">Reference proteome</keyword>
<dbReference type="InterPro" id="IPR009721">
    <property type="entry name" value="O-acyltransferase_WSD1_C"/>
</dbReference>
<comment type="caution">
    <text evidence="11">The sequence shown here is derived from an EMBL/GenBank/DDBJ whole genome shotgun (WGS) entry which is preliminary data.</text>
</comment>
<dbReference type="Pfam" id="PF06974">
    <property type="entry name" value="WS_DGAT_C"/>
    <property type="match status" value="1"/>
</dbReference>
<evidence type="ECO:0000313" key="11">
    <source>
        <dbReference type="EMBL" id="OXA62972.1"/>
    </source>
</evidence>
<feature type="transmembrane region" description="Helical" evidence="8">
    <location>
        <begin position="12"/>
        <end position="38"/>
    </location>
</feature>
<comment type="pathway">
    <text evidence="1">Glycerolipid metabolism; triacylglycerol biosynthesis.</text>
</comment>
<name>A0A226EZG9_FOLCA</name>
<evidence type="ECO:0000256" key="3">
    <source>
        <dbReference type="ARBA" id="ARBA00022679"/>
    </source>
</evidence>
<keyword evidence="3 11" id="KW-0808">Transferase</keyword>
<dbReference type="GO" id="GO:0047196">
    <property type="term" value="F:long-chain-alcohol O-fatty-acyltransferase activity"/>
    <property type="evidence" value="ECO:0007669"/>
    <property type="project" value="UniProtKB-EC"/>
</dbReference>
<keyword evidence="8" id="KW-0472">Membrane</keyword>
<keyword evidence="8" id="KW-0812">Transmembrane</keyword>
<dbReference type="GO" id="GO:0019432">
    <property type="term" value="P:triglyceride biosynthetic process"/>
    <property type="evidence" value="ECO:0007669"/>
    <property type="project" value="UniProtKB-UniPathway"/>
</dbReference>
<comment type="similarity">
    <text evidence="5">In the N-terminal section; belongs to the long-chain O-acyltransferase family.</text>
</comment>
<dbReference type="PANTHER" id="PTHR31650">
    <property type="entry name" value="O-ACYLTRANSFERASE (WSD1-LIKE) FAMILY PROTEIN"/>
    <property type="match status" value="1"/>
</dbReference>
<proteinExistence type="inferred from homology"/>
<feature type="transmembrane region" description="Helical" evidence="8">
    <location>
        <begin position="369"/>
        <end position="392"/>
    </location>
</feature>
<feature type="transmembrane region" description="Helical" evidence="8">
    <location>
        <begin position="230"/>
        <end position="249"/>
    </location>
</feature>
<accession>A0A226EZG9</accession>
<keyword evidence="8" id="KW-1133">Transmembrane helix</keyword>
<comment type="pathway">
    <text evidence="2">Lipid metabolism.</text>
</comment>
<dbReference type="GO" id="GO:0004144">
    <property type="term" value="F:diacylglycerol O-acyltransferase activity"/>
    <property type="evidence" value="ECO:0007669"/>
    <property type="project" value="UniProtKB-EC"/>
</dbReference>
<evidence type="ECO:0000256" key="5">
    <source>
        <dbReference type="ARBA" id="ARBA00024360"/>
    </source>
</evidence>
<dbReference type="PANTHER" id="PTHR31650:SF1">
    <property type="entry name" value="WAX ESTER SYNTHASE_DIACYLGLYCEROL ACYLTRANSFERASE 4-RELATED"/>
    <property type="match status" value="1"/>
</dbReference>
<comment type="catalytic activity">
    <reaction evidence="7">
        <text>an acyl-CoA + a 1,2-diacyl-sn-glycerol = a triacyl-sn-glycerol + CoA</text>
        <dbReference type="Rhea" id="RHEA:10868"/>
        <dbReference type="ChEBI" id="CHEBI:17815"/>
        <dbReference type="ChEBI" id="CHEBI:57287"/>
        <dbReference type="ChEBI" id="CHEBI:58342"/>
        <dbReference type="ChEBI" id="CHEBI:64615"/>
        <dbReference type="EC" id="2.3.1.20"/>
    </reaction>
</comment>
<gene>
    <name evidence="11" type="ORF">Fcan01_00572</name>
</gene>
<keyword evidence="4 11" id="KW-0012">Acyltransferase</keyword>
<reference evidence="11 12" key="1">
    <citation type="submission" date="2015-12" db="EMBL/GenBank/DDBJ databases">
        <title>The genome of Folsomia candida.</title>
        <authorList>
            <person name="Faddeeva A."/>
            <person name="Derks M.F."/>
            <person name="Anvar Y."/>
            <person name="Smit S."/>
            <person name="Van Straalen N."/>
            <person name="Roelofs D."/>
        </authorList>
    </citation>
    <scope>NUCLEOTIDE SEQUENCE [LARGE SCALE GENOMIC DNA]</scope>
    <source>
        <strain evidence="11 12">VU population</strain>
        <tissue evidence="11">Whole body</tissue>
    </source>
</reference>
<dbReference type="OrthoDB" id="619536at2759"/>
<dbReference type="AlphaFoldDB" id="A0A226EZG9"/>
<organism evidence="11 12">
    <name type="scientific">Folsomia candida</name>
    <name type="common">Springtail</name>
    <dbReference type="NCBI Taxonomy" id="158441"/>
    <lineage>
        <taxon>Eukaryota</taxon>
        <taxon>Metazoa</taxon>
        <taxon>Ecdysozoa</taxon>
        <taxon>Arthropoda</taxon>
        <taxon>Hexapoda</taxon>
        <taxon>Collembola</taxon>
        <taxon>Entomobryomorpha</taxon>
        <taxon>Isotomoidea</taxon>
        <taxon>Isotomidae</taxon>
        <taxon>Proisotominae</taxon>
        <taxon>Folsomia</taxon>
    </lineage>
</organism>
<comment type="catalytic activity">
    <reaction evidence="6">
        <text>a long chain fatty alcohol + a fatty acyl-CoA = a long-chain alcohol wax ester + CoA</text>
        <dbReference type="Rhea" id="RHEA:38443"/>
        <dbReference type="ChEBI" id="CHEBI:17135"/>
        <dbReference type="ChEBI" id="CHEBI:57287"/>
        <dbReference type="ChEBI" id="CHEBI:77636"/>
        <dbReference type="ChEBI" id="CHEBI:235323"/>
        <dbReference type="EC" id="2.3.1.75"/>
    </reaction>
</comment>
<evidence type="ECO:0000256" key="2">
    <source>
        <dbReference type="ARBA" id="ARBA00005189"/>
    </source>
</evidence>
<evidence type="ECO:0000256" key="4">
    <source>
        <dbReference type="ARBA" id="ARBA00023315"/>
    </source>
</evidence>
<evidence type="ECO:0000256" key="1">
    <source>
        <dbReference type="ARBA" id="ARBA00004771"/>
    </source>
</evidence>
<dbReference type="SUPFAM" id="SSF52777">
    <property type="entry name" value="CoA-dependent acyltransferases"/>
    <property type="match status" value="1"/>
</dbReference>
<protein>
    <submittedName>
        <fullName evidence="11">O-acyltransferase WSD</fullName>
    </submittedName>
</protein>
<dbReference type="EMBL" id="LNIX01000001">
    <property type="protein sequence ID" value="OXA62972.1"/>
    <property type="molecule type" value="Genomic_DNA"/>
</dbReference>
<evidence type="ECO:0000256" key="7">
    <source>
        <dbReference type="ARBA" id="ARBA00048109"/>
    </source>
</evidence>
<feature type="domain" description="O-acyltransferase WSD1 C-terminal" evidence="10">
    <location>
        <begin position="349"/>
        <end position="481"/>
    </location>
</feature>
<evidence type="ECO:0000313" key="12">
    <source>
        <dbReference type="Proteomes" id="UP000198287"/>
    </source>
</evidence>
<dbReference type="Pfam" id="PF03007">
    <property type="entry name" value="WS_DGAT_cat"/>
    <property type="match status" value="1"/>
</dbReference>